<protein>
    <submittedName>
        <fullName evidence="2">Uncharacterized protein</fullName>
    </submittedName>
</protein>
<keyword evidence="1" id="KW-0472">Membrane</keyword>
<keyword evidence="1" id="KW-0812">Transmembrane</keyword>
<keyword evidence="1" id="KW-1133">Transmembrane helix</keyword>
<name>A0A6J5L4D3_9CAUD</name>
<evidence type="ECO:0000313" key="2">
    <source>
        <dbReference type="EMBL" id="CAB4128645.1"/>
    </source>
</evidence>
<organism evidence="2">
    <name type="scientific">uncultured Caudovirales phage</name>
    <dbReference type="NCBI Taxonomy" id="2100421"/>
    <lineage>
        <taxon>Viruses</taxon>
        <taxon>Duplodnaviria</taxon>
        <taxon>Heunggongvirae</taxon>
        <taxon>Uroviricota</taxon>
        <taxon>Caudoviricetes</taxon>
        <taxon>Peduoviridae</taxon>
        <taxon>Maltschvirus</taxon>
        <taxon>Maltschvirus maltsch</taxon>
    </lineage>
</organism>
<proteinExistence type="predicted"/>
<reference evidence="2" key="1">
    <citation type="submission" date="2020-04" db="EMBL/GenBank/DDBJ databases">
        <authorList>
            <person name="Chiriac C."/>
            <person name="Salcher M."/>
            <person name="Ghai R."/>
            <person name="Kavagutti S V."/>
        </authorList>
    </citation>
    <scope>NUCLEOTIDE SEQUENCE</scope>
</reference>
<gene>
    <name evidence="2" type="ORF">UFOVP112_49</name>
</gene>
<sequence>MTNTQIFLAVGVWLVLMVICYSHTGWRNMRDCYGMWFTKEYWTNYNTVEFVSWLAKAIIIIPGLIFGISIWQLYYLTLITSVTLIWASRKKALPTLVGFNTMWAWLSLMVLVQHWFK</sequence>
<feature type="transmembrane region" description="Helical" evidence="1">
    <location>
        <begin position="6"/>
        <end position="26"/>
    </location>
</feature>
<feature type="transmembrane region" description="Helical" evidence="1">
    <location>
        <begin position="95"/>
        <end position="116"/>
    </location>
</feature>
<evidence type="ECO:0000256" key="1">
    <source>
        <dbReference type="SAM" id="Phobius"/>
    </source>
</evidence>
<dbReference type="EMBL" id="LR796233">
    <property type="protein sequence ID" value="CAB4128645.1"/>
    <property type="molecule type" value="Genomic_DNA"/>
</dbReference>
<accession>A0A6J5L4D3</accession>